<gene>
    <name evidence="1" type="ORF">AQPE_0668</name>
</gene>
<dbReference type="KEGG" id="anf:AQPE_0668"/>
<reference evidence="1" key="1">
    <citation type="journal article" date="2020" name="Int. J. Syst. Evol. Microbiol.">
        <title>Aquipluma nitroreducens gen. nov. sp. nov., a novel facultatively anaerobic bacterium isolated from a freshwater lake.</title>
        <authorList>
            <person name="Watanabe M."/>
            <person name="Kojima H."/>
            <person name="Fukui M."/>
        </authorList>
    </citation>
    <scope>NUCLEOTIDE SEQUENCE</scope>
    <source>
        <strain evidence="1">MeG22</strain>
    </source>
</reference>
<organism evidence="1 2">
    <name type="scientific">Aquipluma nitroreducens</name>
    <dbReference type="NCBI Taxonomy" id="2010828"/>
    <lineage>
        <taxon>Bacteria</taxon>
        <taxon>Pseudomonadati</taxon>
        <taxon>Bacteroidota</taxon>
        <taxon>Bacteroidia</taxon>
        <taxon>Marinilabiliales</taxon>
        <taxon>Prolixibacteraceae</taxon>
        <taxon>Aquipluma</taxon>
    </lineage>
</organism>
<evidence type="ECO:0000313" key="2">
    <source>
        <dbReference type="Proteomes" id="UP001193389"/>
    </source>
</evidence>
<keyword evidence="2" id="KW-1185">Reference proteome</keyword>
<accession>A0A5K7S4U8</accession>
<proteinExistence type="predicted"/>
<dbReference type="Proteomes" id="UP001193389">
    <property type="component" value="Chromosome"/>
</dbReference>
<dbReference type="AlphaFoldDB" id="A0A5K7S4U8"/>
<sequence>MDFNLNIQNEEMAKNNRSIPNTTGIHIIALRLDTLCILIVLPKYSGSTFSLYFAIPVALL</sequence>
<protein>
    <submittedName>
        <fullName evidence="1">Uncharacterized protein</fullName>
    </submittedName>
</protein>
<name>A0A5K7S4U8_9BACT</name>
<dbReference type="EMBL" id="AP018694">
    <property type="protein sequence ID" value="BBE16529.1"/>
    <property type="molecule type" value="Genomic_DNA"/>
</dbReference>
<evidence type="ECO:0000313" key="1">
    <source>
        <dbReference type="EMBL" id="BBE16529.1"/>
    </source>
</evidence>